<name>A0A7C5SQX3_9DEIN</name>
<dbReference type="Proteomes" id="UP000886105">
    <property type="component" value="Unassembled WGS sequence"/>
</dbReference>
<comment type="caution">
    <text evidence="1">The sequence shown here is derived from an EMBL/GenBank/DDBJ whole genome shotgun (WGS) entry which is preliminary data.</text>
</comment>
<proteinExistence type="predicted"/>
<dbReference type="AlphaFoldDB" id="A0A7C5SQX3"/>
<sequence length="120" mass="13200">MRIPEKVTLVGYWEDEDGRFQVVNGDGELVGSFAPEELGAALAHYARGDGLPQVRRPRPVQSIVGEAAASLFENQLQRHAPGALRAINLFLAKSQAFADALDKMRASDDSVILRQEARRK</sequence>
<accession>A0A7C5SQX3</accession>
<gene>
    <name evidence="1" type="ORF">ENJ85_03320</name>
</gene>
<dbReference type="EMBL" id="DRNZ01000209">
    <property type="protein sequence ID" value="HHO58182.1"/>
    <property type="molecule type" value="Genomic_DNA"/>
</dbReference>
<organism evidence="1">
    <name type="scientific">Oceanithermus profundus</name>
    <dbReference type="NCBI Taxonomy" id="187137"/>
    <lineage>
        <taxon>Bacteria</taxon>
        <taxon>Thermotogati</taxon>
        <taxon>Deinococcota</taxon>
        <taxon>Deinococci</taxon>
        <taxon>Thermales</taxon>
        <taxon>Thermaceae</taxon>
        <taxon>Oceanithermus</taxon>
    </lineage>
</organism>
<reference evidence="1" key="1">
    <citation type="journal article" date="2020" name="mSystems">
        <title>Genome- and Community-Level Interaction Insights into Carbon Utilization and Element Cycling Functions of Hydrothermarchaeota in Hydrothermal Sediment.</title>
        <authorList>
            <person name="Zhou Z."/>
            <person name="Liu Y."/>
            <person name="Xu W."/>
            <person name="Pan J."/>
            <person name="Luo Z.H."/>
            <person name="Li M."/>
        </authorList>
    </citation>
    <scope>NUCLEOTIDE SEQUENCE [LARGE SCALE GENOMIC DNA]</scope>
    <source>
        <strain evidence="1">HyVt-523</strain>
    </source>
</reference>
<evidence type="ECO:0000313" key="1">
    <source>
        <dbReference type="EMBL" id="HHO58182.1"/>
    </source>
</evidence>
<protein>
    <submittedName>
        <fullName evidence="1">Uncharacterized protein</fullName>
    </submittedName>
</protein>